<dbReference type="InterPro" id="IPR016032">
    <property type="entry name" value="Sig_transdc_resp-reg_C-effctor"/>
</dbReference>
<dbReference type="GO" id="GO:0003677">
    <property type="term" value="F:DNA binding"/>
    <property type="evidence" value="ECO:0007669"/>
    <property type="project" value="InterPro"/>
</dbReference>
<keyword evidence="4" id="KW-1185">Reference proteome</keyword>
<dbReference type="GO" id="GO:0006355">
    <property type="term" value="P:regulation of DNA-templated transcription"/>
    <property type="evidence" value="ECO:0007669"/>
    <property type="project" value="InterPro"/>
</dbReference>
<evidence type="ECO:0000256" key="1">
    <source>
        <dbReference type="SAM" id="Phobius"/>
    </source>
</evidence>
<keyword evidence="1" id="KW-0812">Transmembrane</keyword>
<dbReference type="Proteomes" id="UP000672934">
    <property type="component" value="Unassembled WGS sequence"/>
</dbReference>
<dbReference type="Gene3D" id="1.10.10.10">
    <property type="entry name" value="Winged helix-like DNA-binding domain superfamily/Winged helix DNA-binding domain"/>
    <property type="match status" value="1"/>
</dbReference>
<reference evidence="3" key="1">
    <citation type="submission" date="2021-03" db="EMBL/GenBank/DDBJ databases">
        <authorList>
            <person name="Peeters C."/>
        </authorList>
    </citation>
    <scope>NUCLEOTIDE SEQUENCE</scope>
    <source>
        <strain evidence="3">LMG 31506</strain>
    </source>
</reference>
<protein>
    <recommendedName>
        <fullName evidence="2">HTH luxR-type domain-containing protein</fullName>
    </recommendedName>
</protein>
<sequence>MTIKFPLLLAVFPVYQAWDLYQLAVSAVPAYHWVTEAAATAAFISILYLVIRDRKQASHAFEALKKSADASARALIERNEGAQQSTRNFLQSMQDQFDAWSLTPAEKDVALLLVKGLSLEEVARVRESGAKTVRQHAANVYAKAKLEGRHQLAAYFFEDLLAPLATPVKR</sequence>
<dbReference type="Pfam" id="PF00196">
    <property type="entry name" value="GerE"/>
    <property type="match status" value="1"/>
</dbReference>
<evidence type="ECO:0000259" key="2">
    <source>
        <dbReference type="SMART" id="SM00421"/>
    </source>
</evidence>
<feature type="transmembrane region" description="Helical" evidence="1">
    <location>
        <begin position="32"/>
        <end position="51"/>
    </location>
</feature>
<evidence type="ECO:0000313" key="3">
    <source>
        <dbReference type="EMBL" id="CAG2158508.1"/>
    </source>
</evidence>
<evidence type="ECO:0000313" key="4">
    <source>
        <dbReference type="Proteomes" id="UP000672934"/>
    </source>
</evidence>
<dbReference type="SMART" id="SM00421">
    <property type="entry name" value="HTH_LUXR"/>
    <property type="match status" value="1"/>
</dbReference>
<keyword evidence="1" id="KW-0472">Membrane</keyword>
<dbReference type="PRINTS" id="PR00038">
    <property type="entry name" value="HTHLUXR"/>
</dbReference>
<feature type="domain" description="HTH luxR-type" evidence="2">
    <location>
        <begin position="99"/>
        <end position="156"/>
    </location>
</feature>
<dbReference type="SUPFAM" id="SSF46894">
    <property type="entry name" value="C-terminal effector domain of the bipartite response regulators"/>
    <property type="match status" value="1"/>
</dbReference>
<dbReference type="InterPro" id="IPR036388">
    <property type="entry name" value="WH-like_DNA-bd_sf"/>
</dbReference>
<accession>A0A916IZR1</accession>
<dbReference type="AlphaFoldDB" id="A0A916IZR1"/>
<organism evidence="3 4">
    <name type="scientific">Cupriavidus yeoncheonensis</name>
    <dbReference type="NCBI Taxonomy" id="1462994"/>
    <lineage>
        <taxon>Bacteria</taxon>
        <taxon>Pseudomonadati</taxon>
        <taxon>Pseudomonadota</taxon>
        <taxon>Betaproteobacteria</taxon>
        <taxon>Burkholderiales</taxon>
        <taxon>Burkholderiaceae</taxon>
        <taxon>Cupriavidus</taxon>
    </lineage>
</organism>
<dbReference type="EMBL" id="CAJPUY010000050">
    <property type="protein sequence ID" value="CAG2158508.1"/>
    <property type="molecule type" value="Genomic_DNA"/>
</dbReference>
<comment type="caution">
    <text evidence="3">The sequence shown here is derived from an EMBL/GenBank/DDBJ whole genome shotgun (WGS) entry which is preliminary data.</text>
</comment>
<name>A0A916IZR1_9BURK</name>
<gene>
    <name evidence="3" type="ORF">LMG31506_06401</name>
</gene>
<keyword evidence="1" id="KW-1133">Transmembrane helix</keyword>
<proteinExistence type="predicted"/>
<dbReference type="InterPro" id="IPR000792">
    <property type="entry name" value="Tscrpt_reg_LuxR_C"/>
</dbReference>
<dbReference type="RefSeq" id="WP_211951215.1">
    <property type="nucleotide sequence ID" value="NZ_CAJPUY010000050.1"/>
</dbReference>